<reference evidence="4" key="1">
    <citation type="journal article" date="2022" name="bioRxiv">
        <title>Deciphering the potential niche of two novel black yeast fungi from a biological soil crust based on their genomes, phenotypes, and melanin regulation.</title>
        <authorList>
            <consortium name="DOE Joint Genome Institute"/>
            <person name="Carr E.C."/>
            <person name="Barton Q."/>
            <person name="Grambo S."/>
            <person name="Sullivan M."/>
            <person name="Renfro C.M."/>
            <person name="Kuo A."/>
            <person name="Pangilinan J."/>
            <person name="Lipzen A."/>
            <person name="Keymanesh K."/>
            <person name="Savage E."/>
            <person name="Barry K."/>
            <person name="Grigoriev I.V."/>
            <person name="Riekhof W.R."/>
            <person name="Harris S.S."/>
        </authorList>
    </citation>
    <scope>NUCLEOTIDE SEQUENCE</scope>
    <source>
        <strain evidence="4">JF 03-4F</strain>
    </source>
</reference>
<name>A0AAN6DSL5_9EURO</name>
<proteinExistence type="predicted"/>
<dbReference type="Proteomes" id="UP001203852">
    <property type="component" value="Unassembled WGS sequence"/>
</dbReference>
<feature type="compositionally biased region" description="Polar residues" evidence="1">
    <location>
        <begin position="479"/>
        <end position="508"/>
    </location>
</feature>
<keyword evidence="5" id="KW-1185">Reference proteome</keyword>
<dbReference type="Gene3D" id="2.40.70.10">
    <property type="entry name" value="Acid Proteases"/>
    <property type="match status" value="2"/>
</dbReference>
<feature type="compositionally biased region" description="Low complexity" evidence="1">
    <location>
        <begin position="509"/>
        <end position="523"/>
    </location>
</feature>
<evidence type="ECO:0000259" key="3">
    <source>
        <dbReference type="PROSITE" id="PS51767"/>
    </source>
</evidence>
<evidence type="ECO:0000256" key="2">
    <source>
        <dbReference type="SAM" id="Phobius"/>
    </source>
</evidence>
<dbReference type="EMBL" id="MU404355">
    <property type="protein sequence ID" value="KAI1611939.1"/>
    <property type="molecule type" value="Genomic_DNA"/>
</dbReference>
<comment type="caution">
    <text evidence="4">The sequence shown here is derived from an EMBL/GenBank/DDBJ whole genome shotgun (WGS) entry which is preliminary data.</text>
</comment>
<keyword evidence="2" id="KW-1133">Transmembrane helix</keyword>
<feature type="compositionally biased region" description="Low complexity" evidence="1">
    <location>
        <begin position="376"/>
        <end position="408"/>
    </location>
</feature>
<protein>
    <submittedName>
        <fullName evidence="4">Aspartic peptidase domain-containing protein</fullName>
    </submittedName>
</protein>
<dbReference type="Pfam" id="PF00026">
    <property type="entry name" value="Asp"/>
    <property type="match status" value="1"/>
</dbReference>
<dbReference type="InterPro" id="IPR033121">
    <property type="entry name" value="PEPTIDASE_A1"/>
</dbReference>
<dbReference type="PROSITE" id="PS51767">
    <property type="entry name" value="PEPTIDASE_A1"/>
    <property type="match status" value="1"/>
</dbReference>
<keyword evidence="2" id="KW-0812">Transmembrane</keyword>
<sequence length="545" mass="57579">MSVCQNGAAPMYLPWTNVTVTTDQEAITRGIQMSMGTPPQIVALRPSTSDDNLYVVNKVQCAPDYNDTCVGSFGGVFDYNTSSTFVQVAQAQWNGTAEANPNELSLVHFNDLLTVGNASIYGYPAIYDEPGYGGQGVLPLGSSSDLLTIAVENGDVPSTVFGLWTGSRSIEKPKDGGLVLGGYDTSRINGELTTFPSQTLCEMCVNVTGITYADATGSHNMFSNSSEIVQINLQPSERVLYLPQDVWANFGTASGGVYNDSLGYLAYSASNPPTGNLTVTLSGGYNTTIPAEELFLMPRHYNDEGQYVIEDDTTLIAAVYNQSANGYVLNWGIPFLTMNYIIGDYKRQQFKMAPAIRRDFSATESAYKLQASCDPTTNSTPTTSASGTASASAVGGRTTSSSPAASSSSGGGGGHSNTGAIVGGVVGGVLGLVAIVGGLALMFYRSRRKRNAAAATTAPPAAGQQGMSQYGSAGDRHSQWTTMSPTEVPSELANNQKTGGDVNVNNWLSSQTSDTHTVSDSTSPNPTHTSNMDRPFEMPAQTWDR</sequence>
<accession>A0AAN6DSL5</accession>
<dbReference type="AlphaFoldDB" id="A0AAN6DSL5"/>
<dbReference type="InterPro" id="IPR021109">
    <property type="entry name" value="Peptidase_aspartic_dom_sf"/>
</dbReference>
<dbReference type="SUPFAM" id="SSF50630">
    <property type="entry name" value="Acid proteases"/>
    <property type="match status" value="1"/>
</dbReference>
<evidence type="ECO:0000313" key="5">
    <source>
        <dbReference type="Proteomes" id="UP001203852"/>
    </source>
</evidence>
<evidence type="ECO:0000256" key="1">
    <source>
        <dbReference type="SAM" id="MobiDB-lite"/>
    </source>
</evidence>
<feature type="region of interest" description="Disordered" evidence="1">
    <location>
        <begin position="454"/>
        <end position="545"/>
    </location>
</feature>
<feature type="domain" description="Peptidase A1" evidence="3">
    <location>
        <begin position="29"/>
        <end position="353"/>
    </location>
</feature>
<gene>
    <name evidence="4" type="ORF">EDD36DRAFT_465788</name>
</gene>
<feature type="region of interest" description="Disordered" evidence="1">
    <location>
        <begin position="372"/>
        <end position="414"/>
    </location>
</feature>
<organism evidence="4 5">
    <name type="scientific">Exophiala viscosa</name>
    <dbReference type="NCBI Taxonomy" id="2486360"/>
    <lineage>
        <taxon>Eukaryota</taxon>
        <taxon>Fungi</taxon>
        <taxon>Dikarya</taxon>
        <taxon>Ascomycota</taxon>
        <taxon>Pezizomycotina</taxon>
        <taxon>Eurotiomycetes</taxon>
        <taxon>Chaetothyriomycetidae</taxon>
        <taxon>Chaetothyriales</taxon>
        <taxon>Herpotrichiellaceae</taxon>
        <taxon>Exophiala</taxon>
    </lineage>
</organism>
<feature type="transmembrane region" description="Helical" evidence="2">
    <location>
        <begin position="421"/>
        <end position="444"/>
    </location>
</feature>
<keyword evidence="2" id="KW-0472">Membrane</keyword>
<evidence type="ECO:0000313" key="4">
    <source>
        <dbReference type="EMBL" id="KAI1611939.1"/>
    </source>
</evidence>